<dbReference type="InterPro" id="IPR013087">
    <property type="entry name" value="Znf_C2H2_type"/>
</dbReference>
<dbReference type="FunFam" id="3.30.160.60:FF:001498">
    <property type="entry name" value="Zinc finger protein 404"/>
    <property type="match status" value="1"/>
</dbReference>
<dbReference type="InterPro" id="IPR040792">
    <property type="entry name" value="Zap1_Znf2"/>
</dbReference>
<proteinExistence type="predicted"/>
<dbReference type="OrthoDB" id="3437960at2759"/>
<dbReference type="GO" id="GO:0045944">
    <property type="term" value="P:positive regulation of transcription by RNA polymerase II"/>
    <property type="evidence" value="ECO:0007669"/>
    <property type="project" value="UniProtKB-ARBA"/>
</dbReference>
<evidence type="ECO:0000256" key="10">
    <source>
        <dbReference type="PROSITE-ProRule" id="PRU00042"/>
    </source>
</evidence>
<feature type="domain" description="C2H2-type" evidence="12">
    <location>
        <begin position="705"/>
        <end position="730"/>
    </location>
</feature>
<name>A0A6C1DUX9_SACPS</name>
<feature type="domain" description="C2H2-type" evidence="12">
    <location>
        <begin position="796"/>
        <end position="823"/>
    </location>
</feature>
<keyword evidence="9" id="KW-0539">Nucleus</keyword>
<keyword evidence="7" id="KW-0238">DNA-binding</keyword>
<feature type="compositionally biased region" description="Polar residues" evidence="11">
    <location>
        <begin position="147"/>
        <end position="158"/>
    </location>
</feature>
<dbReference type="FunFam" id="3.30.160.60:FF:000450">
    <property type="entry name" value="PR domain zinc finger protein 14"/>
    <property type="match status" value="1"/>
</dbReference>
<evidence type="ECO:0000256" key="2">
    <source>
        <dbReference type="ARBA" id="ARBA00022723"/>
    </source>
</evidence>
<evidence type="ECO:0000313" key="13">
    <source>
        <dbReference type="EMBL" id="QID80413.1"/>
    </source>
</evidence>
<keyword evidence="8" id="KW-0804">Transcription</keyword>
<feature type="compositionally biased region" description="Low complexity" evidence="11">
    <location>
        <begin position="442"/>
        <end position="456"/>
    </location>
</feature>
<evidence type="ECO:0000256" key="1">
    <source>
        <dbReference type="ARBA" id="ARBA00004123"/>
    </source>
</evidence>
<keyword evidence="5" id="KW-0862">Zinc</keyword>
<feature type="domain" description="C2H2-type" evidence="12">
    <location>
        <begin position="824"/>
        <end position="851"/>
    </location>
</feature>
<keyword evidence="4 10" id="KW-0863">Zinc-finger</keyword>
<evidence type="ECO:0000256" key="8">
    <source>
        <dbReference type="ARBA" id="ARBA00023163"/>
    </source>
</evidence>
<feature type="region of interest" description="Disordered" evidence="11">
    <location>
        <begin position="510"/>
        <end position="555"/>
    </location>
</feature>
<dbReference type="Pfam" id="PF13912">
    <property type="entry name" value="zf-C2H2_6"/>
    <property type="match status" value="1"/>
</dbReference>
<feature type="domain" description="C2H2-type" evidence="12">
    <location>
        <begin position="738"/>
        <end position="767"/>
    </location>
</feature>
<dbReference type="GO" id="GO:0005634">
    <property type="term" value="C:nucleus"/>
    <property type="evidence" value="ECO:0007669"/>
    <property type="project" value="UniProtKB-SubCell"/>
</dbReference>
<dbReference type="PROSITE" id="PS50157">
    <property type="entry name" value="ZINC_FINGER_C2H2_2"/>
    <property type="match status" value="6"/>
</dbReference>
<dbReference type="Proteomes" id="UP000501346">
    <property type="component" value="Chromosome ScX-SeX"/>
</dbReference>
<organism evidence="13 14">
    <name type="scientific">Saccharomyces pastorianus</name>
    <name type="common">Lager yeast</name>
    <name type="synonym">Saccharomyces cerevisiae x Saccharomyces eubayanus</name>
    <dbReference type="NCBI Taxonomy" id="27292"/>
    <lineage>
        <taxon>Eukaryota</taxon>
        <taxon>Fungi</taxon>
        <taxon>Dikarya</taxon>
        <taxon>Ascomycota</taxon>
        <taxon>Saccharomycotina</taxon>
        <taxon>Saccharomycetes</taxon>
        <taxon>Saccharomycetales</taxon>
        <taxon>Saccharomycetaceae</taxon>
        <taxon>Saccharomyces</taxon>
    </lineage>
</organism>
<evidence type="ECO:0000256" key="5">
    <source>
        <dbReference type="ARBA" id="ARBA00022833"/>
    </source>
</evidence>
<feature type="compositionally biased region" description="Basic residues" evidence="11">
    <location>
        <begin position="460"/>
        <end position="474"/>
    </location>
</feature>
<evidence type="ECO:0000256" key="7">
    <source>
        <dbReference type="ARBA" id="ARBA00023125"/>
    </source>
</evidence>
<feature type="region of interest" description="Disordered" evidence="11">
    <location>
        <begin position="1"/>
        <end position="26"/>
    </location>
</feature>
<dbReference type="PANTHER" id="PTHR19818:SF139">
    <property type="entry name" value="PAIR-RULE PROTEIN ODD-PAIRED"/>
    <property type="match status" value="1"/>
</dbReference>
<evidence type="ECO:0000256" key="4">
    <source>
        <dbReference type="ARBA" id="ARBA00022771"/>
    </source>
</evidence>
<keyword evidence="2" id="KW-0479">Metal-binding</keyword>
<dbReference type="SUPFAM" id="SSF57667">
    <property type="entry name" value="beta-beta-alpha zinc fingers"/>
    <property type="match status" value="4"/>
</dbReference>
<dbReference type="PANTHER" id="PTHR19818">
    <property type="entry name" value="ZINC FINGER PROTEIN ZIC AND GLI"/>
    <property type="match status" value="1"/>
</dbReference>
<dbReference type="InterPro" id="IPR048420">
    <property type="entry name" value="Zap1-like_Znf1"/>
</dbReference>
<dbReference type="Pfam" id="PF00096">
    <property type="entry name" value="zf-C2H2"/>
    <property type="match status" value="4"/>
</dbReference>
<evidence type="ECO:0000256" key="3">
    <source>
        <dbReference type="ARBA" id="ARBA00022737"/>
    </source>
</evidence>
<feature type="compositionally biased region" description="Low complexity" evidence="11">
    <location>
        <begin position="545"/>
        <end position="555"/>
    </location>
</feature>
<dbReference type="AlphaFoldDB" id="A0A6C1DUX9"/>
<evidence type="ECO:0000256" key="9">
    <source>
        <dbReference type="ARBA" id="ARBA00023242"/>
    </source>
</evidence>
<dbReference type="Gene3D" id="3.30.160.60">
    <property type="entry name" value="Classic Zinc Finger"/>
    <property type="match status" value="5"/>
</dbReference>
<dbReference type="Pfam" id="PF18217">
    <property type="entry name" value="Zap1_zf2"/>
    <property type="match status" value="1"/>
</dbReference>
<feature type="domain" description="C2H2-type" evidence="12">
    <location>
        <begin position="850"/>
        <end position="878"/>
    </location>
</feature>
<dbReference type="InterPro" id="IPR050329">
    <property type="entry name" value="GLI_C2H2-zinc-finger"/>
</dbReference>
<dbReference type="PROSITE" id="PS00028">
    <property type="entry name" value="ZINC_FINGER_C2H2_1"/>
    <property type="match status" value="6"/>
</dbReference>
<evidence type="ECO:0000259" key="12">
    <source>
        <dbReference type="PROSITE" id="PS50157"/>
    </source>
</evidence>
<dbReference type="GO" id="GO:0000981">
    <property type="term" value="F:DNA-binding transcription factor activity, RNA polymerase II-specific"/>
    <property type="evidence" value="ECO:0007669"/>
    <property type="project" value="TreeGrafter"/>
</dbReference>
<dbReference type="Pfam" id="PF21816">
    <property type="entry name" value="Zap1_zf1"/>
    <property type="match status" value="1"/>
</dbReference>
<comment type="subcellular location">
    <subcellularLocation>
        <location evidence="1">Nucleus</location>
    </subcellularLocation>
</comment>
<reference evidence="13 14" key="1">
    <citation type="journal article" date="2019" name="BMC Genomics">
        <title>Chromosome level assembly and comparative genome analysis confirm lager-brewing yeasts originated from a single hybridization.</title>
        <authorList>
            <person name="Salazar A.N."/>
            <person name="Gorter de Vries A.R."/>
            <person name="van den Broek M."/>
            <person name="Brouwers N."/>
            <person name="de la Torre Cortes P."/>
            <person name="Kuijpers N.G.A."/>
            <person name="Daran J.G."/>
            <person name="Abeel T."/>
        </authorList>
    </citation>
    <scope>NUCLEOTIDE SEQUENCE [LARGE SCALE GENOMIC DNA]</scope>
    <source>
        <strain evidence="13 14">CBS 1483</strain>
    </source>
</reference>
<dbReference type="SMART" id="SM00355">
    <property type="entry name" value="ZnF_C2H2"/>
    <property type="match status" value="8"/>
</dbReference>
<accession>A0A6C1DUX9</accession>
<evidence type="ECO:0000256" key="6">
    <source>
        <dbReference type="ARBA" id="ARBA00023015"/>
    </source>
</evidence>
<gene>
    <name evidence="13" type="primary">ZAP1_1</name>
    <name evidence="13" type="ORF">GRS66_002733</name>
</gene>
<feature type="region of interest" description="Disordered" evidence="11">
    <location>
        <begin position="436"/>
        <end position="483"/>
    </location>
</feature>
<keyword evidence="3" id="KW-0677">Repeat</keyword>
<dbReference type="GO" id="GO:0000978">
    <property type="term" value="F:RNA polymerase II cis-regulatory region sequence-specific DNA binding"/>
    <property type="evidence" value="ECO:0007669"/>
    <property type="project" value="TreeGrafter"/>
</dbReference>
<dbReference type="EMBL" id="CP048991">
    <property type="protein sequence ID" value="QID80413.1"/>
    <property type="molecule type" value="Genomic_DNA"/>
</dbReference>
<dbReference type="Gene3D" id="6.10.140.370">
    <property type="match status" value="1"/>
</dbReference>
<dbReference type="InterPro" id="IPR036236">
    <property type="entry name" value="Znf_C2H2_sf"/>
</dbReference>
<evidence type="ECO:0000313" key="14">
    <source>
        <dbReference type="Proteomes" id="UP000501346"/>
    </source>
</evidence>
<sequence>MDALTPRDSPKRDDSMATSAATAASAKPDALTIGKEGIVHGHIHNYNNLTYIHGHLHHSAPVNDSSASATPAAAAVADAATSAFASGASHDMGGDCHVNEKCKEYTDCQHFEFLNYHNNPSLTKYNDTATYNSNNHSFANNFHSVASDPTSPQQNSKSDLPRRKDSWFNDDLILLPSSKKNKPNPPPGSDDCYCTPKILEICCDETHPKSEANIKQGESDQPTKKDISENGNDVAIFTDVKNDHLMPNFNLHDQYCNSTNHDSHNHNNTVPDSFSQLMSHLSEIDCDLTCDTPCTASTSATSGHKFVQDHQSSNNDDVFHKYCKFCEESTDNQPCSKHMHLESKPPQLPPKCSSLRKPTNTLQGTNHAYHEHILNTDMDLKILEDLCNISSLYEVPFGKHINHHDHNNAGNGCDGSSTGNNENGNQTMNLLLSSINRCNPKNNLNGSNNNTAGATSTDHQHHHHRIQFHSHKPNRNNIMNNSGISAANTTADLTNNDLNDLISREYSYERFRNQSEPPSLPKVTHQNQKNRRSWPTKDLESTDFSSLEDSLPSSISPPIQTTSTINFNWCFKEEKNNDLKCKWKECPESCSSLFDLQRHLLKDHVSQDFKHPMEPLACNWEDCDFLGDDTCSIVNHINCQHGINFDIQFANPDSLLPGSISKEKHHLLHCPNPQIHAVSKAHGAPDMTSANDVSNIPPIKQPEQVICQWDGCNKSFSSAQELNDHLEAVHLTRGKSEYQCLWHDCHRTFPQRQKLIRHLKVHSKYKPYKCKTCKRCFSSEETLVQHTRTHSGEKPYKCHICNKKFAISSSLKIHIRTHTGEKPLQCKICGKRFNESSNLSKHIKTHQKKYKCSDCSKSFDDLGKLNSHKVKCALERKPYL</sequence>
<protein>
    <submittedName>
        <fullName evidence="13">Zinc-responsive transcriptional regulator zap1</fullName>
    </submittedName>
</protein>
<keyword evidence="14" id="KW-1185">Reference proteome</keyword>
<feature type="domain" description="C2H2-type" evidence="12">
    <location>
        <begin position="768"/>
        <end position="795"/>
    </location>
</feature>
<feature type="compositionally biased region" description="Low complexity" evidence="11">
    <location>
        <begin position="17"/>
        <end position="26"/>
    </location>
</feature>
<dbReference type="FunFam" id="3.30.160.60:FF:000557">
    <property type="entry name" value="zinc finger and SCAN domain-containing protein 29"/>
    <property type="match status" value="1"/>
</dbReference>
<feature type="region of interest" description="Disordered" evidence="11">
    <location>
        <begin position="140"/>
        <end position="164"/>
    </location>
</feature>
<keyword evidence="6" id="KW-0805">Transcription regulation</keyword>
<evidence type="ECO:0000256" key="11">
    <source>
        <dbReference type="SAM" id="MobiDB-lite"/>
    </source>
</evidence>
<dbReference type="GO" id="GO:0008270">
    <property type="term" value="F:zinc ion binding"/>
    <property type="evidence" value="ECO:0007669"/>
    <property type="project" value="UniProtKB-KW"/>
</dbReference>